<dbReference type="STRING" id="478820.A0A196SAN1"/>
<dbReference type="Pfam" id="PF00462">
    <property type="entry name" value="Glutaredoxin"/>
    <property type="match status" value="1"/>
</dbReference>
<dbReference type="PANTHER" id="PTHR10293:SF16">
    <property type="entry name" value="GLUTAREDOXIN-RELATED PROTEIN 5, MITOCHONDRIAL"/>
    <property type="match status" value="1"/>
</dbReference>
<dbReference type="GO" id="GO:0005739">
    <property type="term" value="C:mitochondrion"/>
    <property type="evidence" value="ECO:0007669"/>
    <property type="project" value="UniProtKB-ARBA"/>
</dbReference>
<keyword evidence="2" id="KW-0479">Metal-binding</keyword>
<dbReference type="InterPro" id="IPR036249">
    <property type="entry name" value="Thioredoxin-like_sf"/>
</dbReference>
<dbReference type="GO" id="GO:0051537">
    <property type="term" value="F:2 iron, 2 sulfur cluster binding"/>
    <property type="evidence" value="ECO:0007669"/>
    <property type="project" value="UniProtKB-KW"/>
</dbReference>
<evidence type="ECO:0000256" key="2">
    <source>
        <dbReference type="ARBA" id="ARBA00022723"/>
    </source>
</evidence>
<evidence type="ECO:0000256" key="3">
    <source>
        <dbReference type="ARBA" id="ARBA00023004"/>
    </source>
</evidence>
<evidence type="ECO:0000313" key="8">
    <source>
        <dbReference type="Proteomes" id="UP000078348"/>
    </source>
</evidence>
<keyword evidence="1" id="KW-0001">2Fe-2S</keyword>
<evidence type="ECO:0000256" key="5">
    <source>
        <dbReference type="ARBA" id="ARBA00023284"/>
    </source>
</evidence>
<feature type="domain" description="Glutaredoxin" evidence="6">
    <location>
        <begin position="65"/>
        <end position="129"/>
    </location>
</feature>
<organism evidence="7 8">
    <name type="scientific">Blastocystis sp. subtype 1 (strain ATCC 50177 / NandII)</name>
    <dbReference type="NCBI Taxonomy" id="478820"/>
    <lineage>
        <taxon>Eukaryota</taxon>
        <taxon>Sar</taxon>
        <taxon>Stramenopiles</taxon>
        <taxon>Bigyra</taxon>
        <taxon>Opalozoa</taxon>
        <taxon>Opalinata</taxon>
        <taxon>Blastocystidae</taxon>
        <taxon>Blastocystis</taxon>
    </lineage>
</organism>
<dbReference type="NCBIfam" id="TIGR00365">
    <property type="entry name" value="Grx4 family monothiol glutaredoxin"/>
    <property type="match status" value="1"/>
</dbReference>
<dbReference type="Gene3D" id="3.40.30.10">
    <property type="entry name" value="Glutaredoxin"/>
    <property type="match status" value="1"/>
</dbReference>
<keyword evidence="3" id="KW-0408">Iron</keyword>
<dbReference type="OrthoDB" id="415696at2759"/>
<keyword evidence="5" id="KW-0676">Redox-active center</keyword>
<dbReference type="GO" id="GO:0046872">
    <property type="term" value="F:metal ion binding"/>
    <property type="evidence" value="ECO:0007669"/>
    <property type="project" value="UniProtKB-KW"/>
</dbReference>
<dbReference type="InterPro" id="IPR033658">
    <property type="entry name" value="GRX_PICOT-like"/>
</dbReference>
<dbReference type="Proteomes" id="UP000078348">
    <property type="component" value="Unassembled WGS sequence"/>
</dbReference>
<evidence type="ECO:0000259" key="6">
    <source>
        <dbReference type="Pfam" id="PF00462"/>
    </source>
</evidence>
<keyword evidence="8" id="KW-1185">Reference proteome</keyword>
<dbReference type="CDD" id="cd03028">
    <property type="entry name" value="GRX_PICOT_like"/>
    <property type="match status" value="1"/>
</dbReference>
<evidence type="ECO:0000256" key="1">
    <source>
        <dbReference type="ARBA" id="ARBA00022714"/>
    </source>
</evidence>
<dbReference type="FunFam" id="3.40.30.10:FF:000005">
    <property type="entry name" value="Glutaredoxin 5"/>
    <property type="match status" value="1"/>
</dbReference>
<dbReference type="InterPro" id="IPR002109">
    <property type="entry name" value="Glutaredoxin"/>
</dbReference>
<dbReference type="EMBL" id="LXWW01000289">
    <property type="protein sequence ID" value="OAO14078.1"/>
    <property type="molecule type" value="Genomic_DNA"/>
</dbReference>
<sequence length="160" mass="18117">MFRGITTFRLTGQLMKNYSRFPRVFFSSQSVDESDDDFKPKSKVKDENPEEVLKFIDKIVHDNKVMLFMKGTPTAPVCGFSLRVVNILKHLGCDFASANILTSPSVRQNLKTYSDWPTFPQLFINGEFVGGCDIVTDLYKSGELKKMLEDAGAIVHPEKK</sequence>
<evidence type="ECO:0000256" key="4">
    <source>
        <dbReference type="ARBA" id="ARBA00023014"/>
    </source>
</evidence>
<protein>
    <submittedName>
        <fullName evidence="7">Monothiol glutaredoxin-5, mitochondrial</fullName>
    </submittedName>
</protein>
<keyword evidence="4" id="KW-0411">Iron-sulfur</keyword>
<accession>A0A196SAN1</accession>
<proteinExistence type="predicted"/>
<dbReference type="PROSITE" id="PS51354">
    <property type="entry name" value="GLUTAREDOXIN_2"/>
    <property type="match status" value="1"/>
</dbReference>
<dbReference type="PANTHER" id="PTHR10293">
    <property type="entry name" value="GLUTAREDOXIN FAMILY MEMBER"/>
    <property type="match status" value="1"/>
</dbReference>
<name>A0A196SAN1_BLAHN</name>
<dbReference type="InterPro" id="IPR004480">
    <property type="entry name" value="Monothiol_GRX-rel"/>
</dbReference>
<reference evidence="7 8" key="1">
    <citation type="submission" date="2016-05" db="EMBL/GenBank/DDBJ databases">
        <title>Nuclear genome of Blastocystis sp. subtype 1 NandII.</title>
        <authorList>
            <person name="Gentekaki E."/>
            <person name="Curtis B."/>
            <person name="Stairs C."/>
            <person name="Eme L."/>
            <person name="Herman E."/>
            <person name="Klimes V."/>
            <person name="Arias M.C."/>
            <person name="Elias M."/>
            <person name="Hilliou F."/>
            <person name="Klute M."/>
            <person name="Malik S.-B."/>
            <person name="Pightling A."/>
            <person name="Rachubinski R."/>
            <person name="Salas D."/>
            <person name="Schlacht A."/>
            <person name="Suga H."/>
            <person name="Archibald J."/>
            <person name="Ball S.G."/>
            <person name="Clark G."/>
            <person name="Dacks J."/>
            <person name="Van Der Giezen M."/>
            <person name="Tsaousis A."/>
            <person name="Roger A."/>
        </authorList>
    </citation>
    <scope>NUCLEOTIDE SEQUENCE [LARGE SCALE GENOMIC DNA]</scope>
    <source>
        <strain evidence="8">ATCC 50177 / NandII</strain>
    </source>
</reference>
<dbReference type="SUPFAM" id="SSF52833">
    <property type="entry name" value="Thioredoxin-like"/>
    <property type="match status" value="1"/>
</dbReference>
<dbReference type="AlphaFoldDB" id="A0A196SAN1"/>
<evidence type="ECO:0000313" key="7">
    <source>
        <dbReference type="EMBL" id="OAO14078.1"/>
    </source>
</evidence>
<gene>
    <name evidence="7" type="ORF">AV274_4256</name>
</gene>
<comment type="caution">
    <text evidence="7">The sequence shown here is derived from an EMBL/GenBank/DDBJ whole genome shotgun (WGS) entry which is preliminary data.</text>
</comment>